<name>X1GWU3_9ZZZZ</name>
<organism evidence="1">
    <name type="scientific">marine sediment metagenome</name>
    <dbReference type="NCBI Taxonomy" id="412755"/>
    <lineage>
        <taxon>unclassified sequences</taxon>
        <taxon>metagenomes</taxon>
        <taxon>ecological metagenomes</taxon>
    </lineage>
</organism>
<dbReference type="AlphaFoldDB" id="X1GWU3"/>
<feature type="non-terminal residue" evidence="1">
    <location>
        <position position="1"/>
    </location>
</feature>
<accession>X1GWU3</accession>
<comment type="caution">
    <text evidence="1">The sequence shown here is derived from an EMBL/GenBank/DDBJ whole genome shotgun (WGS) entry which is preliminary data.</text>
</comment>
<gene>
    <name evidence="1" type="ORF">S03H2_19577</name>
</gene>
<evidence type="ECO:0000313" key="1">
    <source>
        <dbReference type="EMBL" id="GAH46074.1"/>
    </source>
</evidence>
<sequence>CQDRIIAADLKEEDTEFRKMRVIIFQLMLLKIELLVQ</sequence>
<dbReference type="EMBL" id="BARU01010235">
    <property type="protein sequence ID" value="GAH46074.1"/>
    <property type="molecule type" value="Genomic_DNA"/>
</dbReference>
<reference evidence="1" key="1">
    <citation type="journal article" date="2014" name="Front. Microbiol.">
        <title>High frequency of phylogenetically diverse reductive dehalogenase-homologous genes in deep subseafloor sedimentary metagenomes.</title>
        <authorList>
            <person name="Kawai M."/>
            <person name="Futagami T."/>
            <person name="Toyoda A."/>
            <person name="Takaki Y."/>
            <person name="Nishi S."/>
            <person name="Hori S."/>
            <person name="Arai W."/>
            <person name="Tsubouchi T."/>
            <person name="Morono Y."/>
            <person name="Uchiyama I."/>
            <person name="Ito T."/>
            <person name="Fujiyama A."/>
            <person name="Inagaki F."/>
            <person name="Takami H."/>
        </authorList>
    </citation>
    <scope>NUCLEOTIDE SEQUENCE</scope>
    <source>
        <strain evidence="1">Expedition CK06-06</strain>
    </source>
</reference>
<proteinExistence type="predicted"/>
<protein>
    <submittedName>
        <fullName evidence="1">Uncharacterized protein</fullName>
    </submittedName>
</protein>